<proteinExistence type="predicted"/>
<dbReference type="InterPro" id="IPR045401">
    <property type="entry name" value="GAP1-M"/>
</dbReference>
<dbReference type="EMBL" id="JAVREL010000013">
    <property type="protein sequence ID" value="MDT0345285.1"/>
    <property type="molecule type" value="Genomic_DNA"/>
</dbReference>
<evidence type="ECO:0000259" key="2">
    <source>
        <dbReference type="Pfam" id="PF20014"/>
    </source>
</evidence>
<feature type="compositionally biased region" description="Pro residues" evidence="1">
    <location>
        <begin position="456"/>
        <end position="467"/>
    </location>
</feature>
<dbReference type="Proteomes" id="UP001183246">
    <property type="component" value="Unassembled WGS sequence"/>
</dbReference>
<feature type="domain" description="GTPase-associated protein 1 middle" evidence="2">
    <location>
        <begin position="133"/>
        <end position="237"/>
    </location>
</feature>
<evidence type="ECO:0000313" key="4">
    <source>
        <dbReference type="Proteomes" id="UP001183246"/>
    </source>
</evidence>
<gene>
    <name evidence="3" type="ORF">RM590_22150</name>
</gene>
<dbReference type="RefSeq" id="WP_311706409.1">
    <property type="nucleotide sequence ID" value="NZ_JAVREL010000013.1"/>
</dbReference>
<feature type="region of interest" description="Disordered" evidence="1">
    <location>
        <begin position="452"/>
        <end position="473"/>
    </location>
</feature>
<dbReference type="Pfam" id="PF20014">
    <property type="entry name" value="GAP1-M"/>
    <property type="match status" value="1"/>
</dbReference>
<accession>A0ABU2MUQ0</accession>
<keyword evidence="4" id="KW-1185">Reference proteome</keyword>
<feature type="region of interest" description="Disordered" evidence="1">
    <location>
        <begin position="15"/>
        <end position="43"/>
    </location>
</feature>
<name>A0ABU2MUQ0_9ACTN</name>
<comment type="caution">
    <text evidence="3">The sequence shown here is derived from an EMBL/GenBank/DDBJ whole genome shotgun (WGS) entry which is preliminary data.</text>
</comment>
<reference evidence="4" key="1">
    <citation type="submission" date="2023-07" db="EMBL/GenBank/DDBJ databases">
        <title>30 novel species of actinomycetes from the DSMZ collection.</title>
        <authorList>
            <person name="Nouioui I."/>
        </authorList>
    </citation>
    <scope>NUCLEOTIDE SEQUENCE [LARGE SCALE GENOMIC DNA]</scope>
    <source>
        <strain evidence="4">DSM 44938</strain>
    </source>
</reference>
<organism evidence="3 4">
    <name type="scientific">Streptomyces litchfieldiae</name>
    <dbReference type="NCBI Taxonomy" id="3075543"/>
    <lineage>
        <taxon>Bacteria</taxon>
        <taxon>Bacillati</taxon>
        <taxon>Actinomycetota</taxon>
        <taxon>Actinomycetes</taxon>
        <taxon>Kitasatosporales</taxon>
        <taxon>Streptomycetaceae</taxon>
        <taxon>Streptomyces</taxon>
    </lineage>
</organism>
<evidence type="ECO:0000313" key="3">
    <source>
        <dbReference type="EMBL" id="MDT0345285.1"/>
    </source>
</evidence>
<evidence type="ECO:0000256" key="1">
    <source>
        <dbReference type="SAM" id="MobiDB-lite"/>
    </source>
</evidence>
<sequence>MSEGERHMQGGHVIRGYRFTLNPDPDTELPTATRLAGPEPAPDAPLEPLIAAAAPAPGDSLAFARLPENGGAVVCHTPRAGLVHALHLPGGAAGLPRMWPIDLWRSPTWGADWADGGTAVGPEPGTEFTEEGLADFARARADRLVPFLTDVRRLFGDPAGRQIVVAEAEQATVAWWIALACRFLDGCGDTAHARALTFTTGTHHPRRAPQQILGIGPDADFDRGDPDLLRHRYRVHDGVGGEGSPPEHAPEAVRAVRDWLGRFTGERPPPLPPAPPAPPLDLRARLTRAAAELRQPPRERRDAALYRSLLGLLPDGQPFDADLLTLLYELVWHKADPGPPGALELARTFPPAVLVATRVHLRLTNLLTSSGVINRDRCALARELLAHHETFGLDSVKRTAAELLVRGQDVTAGGPAGAAAAHFLRTELNRQDSLLRPELLAWARHQLRSYELSAGLPPPPERPPHYFPPSNRF</sequence>
<protein>
    <recommendedName>
        <fullName evidence="2">GTPase-associated protein 1 middle domain-containing protein</fullName>
    </recommendedName>
</protein>